<dbReference type="InterPro" id="IPR000182">
    <property type="entry name" value="GNAT_dom"/>
</dbReference>
<dbReference type="Pfam" id="PF13302">
    <property type="entry name" value="Acetyltransf_3"/>
    <property type="match status" value="1"/>
</dbReference>
<organism evidence="2 3">
    <name type="scientific">Fictibacillus marinisediminis</name>
    <dbReference type="NCBI Taxonomy" id="2878389"/>
    <lineage>
        <taxon>Bacteria</taxon>
        <taxon>Bacillati</taxon>
        <taxon>Bacillota</taxon>
        <taxon>Bacilli</taxon>
        <taxon>Bacillales</taxon>
        <taxon>Fictibacillaceae</taxon>
        <taxon>Fictibacillus</taxon>
    </lineage>
</organism>
<protein>
    <submittedName>
        <fullName evidence="2">GNAT family N-acetyltransferase</fullName>
    </submittedName>
</protein>
<dbReference type="Proteomes" id="UP001139011">
    <property type="component" value="Unassembled WGS sequence"/>
</dbReference>
<evidence type="ECO:0000313" key="3">
    <source>
        <dbReference type="Proteomes" id="UP001139011"/>
    </source>
</evidence>
<dbReference type="InterPro" id="IPR016181">
    <property type="entry name" value="Acyl_CoA_acyltransferase"/>
</dbReference>
<dbReference type="GO" id="GO:0016747">
    <property type="term" value="F:acyltransferase activity, transferring groups other than amino-acyl groups"/>
    <property type="evidence" value="ECO:0007669"/>
    <property type="project" value="InterPro"/>
</dbReference>
<dbReference type="Gene3D" id="3.40.630.30">
    <property type="match status" value="1"/>
</dbReference>
<dbReference type="InterPro" id="IPR051531">
    <property type="entry name" value="N-acetyltransferase"/>
</dbReference>
<reference evidence="2" key="1">
    <citation type="submission" date="2021-09" db="EMBL/GenBank/DDBJ databases">
        <title>Genome analysis of Fictibacillus sp. KIGAM418 isolated from marine sediment.</title>
        <authorList>
            <person name="Seo M.-J."/>
            <person name="Cho E.-S."/>
            <person name="Hwang C.Y."/>
        </authorList>
    </citation>
    <scope>NUCLEOTIDE SEQUENCE</scope>
    <source>
        <strain evidence="2">KIGAM418</strain>
    </source>
</reference>
<gene>
    <name evidence="2" type="ORF">LCY76_18585</name>
</gene>
<dbReference type="PANTHER" id="PTHR43792:SF1">
    <property type="entry name" value="N-ACETYLTRANSFERASE DOMAIN-CONTAINING PROTEIN"/>
    <property type="match status" value="1"/>
</dbReference>
<comment type="caution">
    <text evidence="2">The sequence shown here is derived from an EMBL/GenBank/DDBJ whole genome shotgun (WGS) entry which is preliminary data.</text>
</comment>
<dbReference type="EMBL" id="JAIWJX010000002">
    <property type="protein sequence ID" value="MCK6258585.1"/>
    <property type="molecule type" value="Genomic_DNA"/>
</dbReference>
<dbReference type="RefSeq" id="WP_248253852.1">
    <property type="nucleotide sequence ID" value="NZ_JAIWJX010000002.1"/>
</dbReference>
<dbReference type="PANTHER" id="PTHR43792">
    <property type="entry name" value="GNAT FAMILY, PUTATIVE (AFU_ORTHOLOGUE AFUA_3G00765)-RELATED-RELATED"/>
    <property type="match status" value="1"/>
</dbReference>
<accession>A0A9X1XGE1</accession>
<feature type="domain" description="N-acetyltransferase" evidence="1">
    <location>
        <begin position="6"/>
        <end position="165"/>
    </location>
</feature>
<dbReference type="AlphaFoldDB" id="A0A9X1XGE1"/>
<evidence type="ECO:0000313" key="2">
    <source>
        <dbReference type="EMBL" id="MCK6258585.1"/>
    </source>
</evidence>
<name>A0A9X1XGE1_9BACL</name>
<keyword evidence="3" id="KW-1185">Reference proteome</keyword>
<proteinExistence type="predicted"/>
<dbReference type="SUPFAM" id="SSF55729">
    <property type="entry name" value="Acyl-CoA N-acyltransferases (Nat)"/>
    <property type="match status" value="1"/>
</dbReference>
<dbReference type="PROSITE" id="PS51186">
    <property type="entry name" value="GNAT"/>
    <property type="match status" value="1"/>
</dbReference>
<evidence type="ECO:0000259" key="1">
    <source>
        <dbReference type="PROSITE" id="PS51186"/>
    </source>
</evidence>
<sequence>MESQRLQFREYSMEDLEFYASLWGHSDVVQYIGKGLTKTKKEATKSLENWILPGYNYGLGLYVILLKETGEPIGHAGLVRQIVEGRKETEIGYWLAKPFWGKGFASEAAAFFMSYGKIQLKYGRMISLIHPKNTASIAVAKKIGMAYEKTVFFNGSRTRVYASGE</sequence>